<dbReference type="InterPro" id="IPR050204">
    <property type="entry name" value="AraC_XylS_family_regulators"/>
</dbReference>
<dbReference type="PANTHER" id="PTHR46796:SF13">
    <property type="entry name" value="HTH-TYPE TRANSCRIPTIONAL ACTIVATOR RHAS"/>
    <property type="match status" value="1"/>
</dbReference>
<dbReference type="SUPFAM" id="SSF46689">
    <property type="entry name" value="Homeodomain-like"/>
    <property type="match status" value="2"/>
</dbReference>
<dbReference type="AlphaFoldDB" id="A0A2R8B735"/>
<protein>
    <submittedName>
        <fullName evidence="6">RCS-specific HTH-type transcriptional activator RclR</fullName>
    </submittedName>
</protein>
<dbReference type="InterPro" id="IPR020449">
    <property type="entry name" value="Tscrpt_reg_AraC-type_HTH"/>
</dbReference>
<keyword evidence="1" id="KW-0805">Transcription regulation</keyword>
<gene>
    <name evidence="6" type="primary">rclR_1</name>
    <name evidence="6" type="ORF">DEA8626_01887</name>
</gene>
<sequence length="374" mass="40623">MKSRYDPSPGLAARPYSFSGDPLSDLLSSIQLSGALFFQVDASDPWCIDIPHSDVYRAELMPATRRVISYHVVVAGHGIATVTGDPPIPFETGDILVFPRGDGYRMESAPGVPPEFDRAATIAFFRDMAAGRLPYIVEEGGGGEPHARFVCGFLGCDPLSFNPLFAQLPRLLVIRRIRDGDDTLAKLVDITLAEFRVDRWGGSRLRSGLSELIFVEAVRRYLAQESGERRGWLGALADPVVGAALRAIHAEPARPWTLGQLASQAASSRSVLAERFAEATGLPTMRYLATWRLELAARLLGDGGVKVGTVARRVGYSSEAAFSRAFKRQTGLSPADWRAGRRSTDDVANCLSPAAGRAPRGAQSNSRHRVPLRH</sequence>
<dbReference type="PRINTS" id="PR00032">
    <property type="entry name" value="HTHARAC"/>
</dbReference>
<keyword evidence="2" id="KW-0238">DNA-binding</keyword>
<evidence type="ECO:0000313" key="7">
    <source>
        <dbReference type="Proteomes" id="UP000244924"/>
    </source>
</evidence>
<dbReference type="InterPro" id="IPR018062">
    <property type="entry name" value="HTH_AraC-typ_CS"/>
</dbReference>
<name>A0A2R8B735_9RHOB</name>
<dbReference type="Gene3D" id="1.10.10.60">
    <property type="entry name" value="Homeodomain-like"/>
    <property type="match status" value="2"/>
</dbReference>
<keyword evidence="7" id="KW-1185">Reference proteome</keyword>
<evidence type="ECO:0000256" key="3">
    <source>
        <dbReference type="ARBA" id="ARBA00023163"/>
    </source>
</evidence>
<dbReference type="InterPro" id="IPR011051">
    <property type="entry name" value="RmlC_Cupin_sf"/>
</dbReference>
<dbReference type="EMBL" id="OMOQ01000001">
    <property type="protein sequence ID" value="SPH18350.1"/>
    <property type="molecule type" value="Genomic_DNA"/>
</dbReference>
<evidence type="ECO:0000256" key="2">
    <source>
        <dbReference type="ARBA" id="ARBA00023125"/>
    </source>
</evidence>
<dbReference type="PANTHER" id="PTHR46796">
    <property type="entry name" value="HTH-TYPE TRANSCRIPTIONAL ACTIVATOR RHAS-RELATED"/>
    <property type="match status" value="1"/>
</dbReference>
<dbReference type="SUPFAM" id="SSF51182">
    <property type="entry name" value="RmlC-like cupins"/>
    <property type="match status" value="1"/>
</dbReference>
<evidence type="ECO:0000313" key="6">
    <source>
        <dbReference type="EMBL" id="SPH18350.1"/>
    </source>
</evidence>
<feature type="region of interest" description="Disordered" evidence="4">
    <location>
        <begin position="352"/>
        <end position="374"/>
    </location>
</feature>
<organism evidence="6 7">
    <name type="scientific">Albidovulum aquaemixtae</name>
    <dbReference type="NCBI Taxonomy" id="1542388"/>
    <lineage>
        <taxon>Bacteria</taxon>
        <taxon>Pseudomonadati</taxon>
        <taxon>Pseudomonadota</taxon>
        <taxon>Alphaproteobacteria</taxon>
        <taxon>Rhodobacterales</taxon>
        <taxon>Paracoccaceae</taxon>
        <taxon>Albidovulum</taxon>
    </lineage>
</organism>
<dbReference type="PROSITE" id="PS00041">
    <property type="entry name" value="HTH_ARAC_FAMILY_1"/>
    <property type="match status" value="1"/>
</dbReference>
<dbReference type="PROSITE" id="PS01124">
    <property type="entry name" value="HTH_ARAC_FAMILY_2"/>
    <property type="match status" value="1"/>
</dbReference>
<dbReference type="InterPro" id="IPR009057">
    <property type="entry name" value="Homeodomain-like_sf"/>
</dbReference>
<dbReference type="SMART" id="SM00342">
    <property type="entry name" value="HTH_ARAC"/>
    <property type="match status" value="1"/>
</dbReference>
<feature type="domain" description="HTH araC/xylS-type" evidence="5">
    <location>
        <begin position="242"/>
        <end position="340"/>
    </location>
</feature>
<evidence type="ECO:0000256" key="4">
    <source>
        <dbReference type="SAM" id="MobiDB-lite"/>
    </source>
</evidence>
<dbReference type="InterPro" id="IPR018060">
    <property type="entry name" value="HTH_AraC"/>
</dbReference>
<dbReference type="InterPro" id="IPR032783">
    <property type="entry name" value="AraC_lig"/>
</dbReference>
<proteinExistence type="predicted"/>
<dbReference type="OrthoDB" id="9783876at2"/>
<dbReference type="Pfam" id="PF12852">
    <property type="entry name" value="Cupin_6"/>
    <property type="match status" value="1"/>
</dbReference>
<dbReference type="Pfam" id="PF12833">
    <property type="entry name" value="HTH_18"/>
    <property type="match status" value="1"/>
</dbReference>
<keyword evidence="3" id="KW-0804">Transcription</keyword>
<reference evidence="6 7" key="1">
    <citation type="submission" date="2018-03" db="EMBL/GenBank/DDBJ databases">
        <authorList>
            <person name="Keele B.F."/>
        </authorList>
    </citation>
    <scope>NUCLEOTIDE SEQUENCE [LARGE SCALE GENOMIC DNA]</scope>
    <source>
        <strain evidence="6 7">CECT 8626</strain>
    </source>
</reference>
<dbReference type="Proteomes" id="UP000244924">
    <property type="component" value="Unassembled WGS sequence"/>
</dbReference>
<evidence type="ECO:0000256" key="1">
    <source>
        <dbReference type="ARBA" id="ARBA00023015"/>
    </source>
</evidence>
<evidence type="ECO:0000259" key="5">
    <source>
        <dbReference type="PROSITE" id="PS01124"/>
    </source>
</evidence>
<accession>A0A2R8B735</accession>
<dbReference type="GO" id="GO:0003700">
    <property type="term" value="F:DNA-binding transcription factor activity"/>
    <property type="evidence" value="ECO:0007669"/>
    <property type="project" value="InterPro"/>
</dbReference>
<dbReference type="GO" id="GO:0043565">
    <property type="term" value="F:sequence-specific DNA binding"/>
    <property type="evidence" value="ECO:0007669"/>
    <property type="project" value="InterPro"/>
</dbReference>